<evidence type="ECO:0000313" key="2">
    <source>
        <dbReference type="Proteomes" id="UP000499080"/>
    </source>
</evidence>
<reference evidence="1 2" key="1">
    <citation type="journal article" date="2019" name="Sci. Rep.">
        <title>Orb-weaving spider Araneus ventricosus genome elucidates the spidroin gene catalogue.</title>
        <authorList>
            <person name="Kono N."/>
            <person name="Nakamura H."/>
            <person name="Ohtoshi R."/>
            <person name="Moran D.A.P."/>
            <person name="Shinohara A."/>
            <person name="Yoshida Y."/>
            <person name="Fujiwara M."/>
            <person name="Mori M."/>
            <person name="Tomita M."/>
            <person name="Arakawa K."/>
        </authorList>
    </citation>
    <scope>NUCLEOTIDE SEQUENCE [LARGE SCALE GENOMIC DNA]</scope>
</reference>
<dbReference type="Proteomes" id="UP000499080">
    <property type="component" value="Unassembled WGS sequence"/>
</dbReference>
<dbReference type="EMBL" id="BGPR01002668">
    <property type="protein sequence ID" value="GBM77122.1"/>
    <property type="molecule type" value="Genomic_DNA"/>
</dbReference>
<dbReference type="AlphaFoldDB" id="A0A4Y2IIP5"/>
<keyword evidence="2" id="KW-1185">Reference proteome</keyword>
<evidence type="ECO:0000313" key="1">
    <source>
        <dbReference type="EMBL" id="GBM77122.1"/>
    </source>
</evidence>
<sequence length="101" mass="11536">MKSLYFPPYSKSSKEWEYAGGSSSFGWREEEKASRMSGDSVDEIRIVGDEGKKNKHLKKLGPFGDLRRKYLIVLHLMFSSSASKINRLRLLNAAIPLKDKQ</sequence>
<proteinExistence type="predicted"/>
<organism evidence="1 2">
    <name type="scientific">Araneus ventricosus</name>
    <name type="common">Orbweaver spider</name>
    <name type="synonym">Epeira ventricosa</name>
    <dbReference type="NCBI Taxonomy" id="182803"/>
    <lineage>
        <taxon>Eukaryota</taxon>
        <taxon>Metazoa</taxon>
        <taxon>Ecdysozoa</taxon>
        <taxon>Arthropoda</taxon>
        <taxon>Chelicerata</taxon>
        <taxon>Arachnida</taxon>
        <taxon>Araneae</taxon>
        <taxon>Araneomorphae</taxon>
        <taxon>Entelegynae</taxon>
        <taxon>Araneoidea</taxon>
        <taxon>Araneidae</taxon>
        <taxon>Araneus</taxon>
    </lineage>
</organism>
<accession>A0A4Y2IIP5</accession>
<gene>
    <name evidence="1" type="ORF">AVEN_114436_1</name>
</gene>
<name>A0A4Y2IIP5_ARAVE</name>
<comment type="caution">
    <text evidence="1">The sequence shown here is derived from an EMBL/GenBank/DDBJ whole genome shotgun (WGS) entry which is preliminary data.</text>
</comment>
<protein>
    <submittedName>
        <fullName evidence="1">Uncharacterized protein</fullName>
    </submittedName>
</protein>